<keyword evidence="5 7" id="KW-0503">Monooxygenase</keyword>
<keyword evidence="6 7" id="KW-0349">Heme</keyword>
<comment type="caution">
    <text evidence="10">The sequence shown here is derived from an EMBL/GenBank/DDBJ whole genome shotgun (WGS) entry which is preliminary data.</text>
</comment>
<dbReference type="PANTHER" id="PTHR47582:SF1">
    <property type="entry name" value="P450, PUTATIVE (EUROFUNG)-RELATED"/>
    <property type="match status" value="1"/>
</dbReference>
<dbReference type="GO" id="GO:0004497">
    <property type="term" value="F:monooxygenase activity"/>
    <property type="evidence" value="ECO:0007669"/>
    <property type="project" value="UniProtKB-KW"/>
</dbReference>
<evidence type="ECO:0000256" key="2">
    <source>
        <dbReference type="ARBA" id="ARBA00010617"/>
    </source>
</evidence>
<dbReference type="PROSITE" id="PS00086">
    <property type="entry name" value="CYTOCHROME_P450"/>
    <property type="match status" value="1"/>
</dbReference>
<dbReference type="GO" id="GO:0020037">
    <property type="term" value="F:heme binding"/>
    <property type="evidence" value="ECO:0007669"/>
    <property type="project" value="InterPro"/>
</dbReference>
<dbReference type="PRINTS" id="PR00465">
    <property type="entry name" value="EP450IV"/>
</dbReference>
<evidence type="ECO:0000256" key="6">
    <source>
        <dbReference type="PIRSR" id="PIRSR602403-1"/>
    </source>
</evidence>
<feature type="region of interest" description="Disordered" evidence="8">
    <location>
        <begin position="490"/>
        <end position="522"/>
    </location>
</feature>
<dbReference type="Gene3D" id="1.10.630.10">
    <property type="entry name" value="Cytochrome P450"/>
    <property type="match status" value="1"/>
</dbReference>
<evidence type="ECO:0000313" key="10">
    <source>
        <dbReference type="EMBL" id="KAK7752280.1"/>
    </source>
</evidence>
<evidence type="ECO:0000256" key="1">
    <source>
        <dbReference type="ARBA" id="ARBA00001971"/>
    </source>
</evidence>
<feature type="binding site" description="axial binding residue" evidence="6">
    <location>
        <position position="535"/>
    </location>
    <ligand>
        <name>heme</name>
        <dbReference type="ChEBI" id="CHEBI:30413"/>
    </ligand>
    <ligandPart>
        <name>Fe</name>
        <dbReference type="ChEBI" id="CHEBI:18248"/>
    </ligandPart>
</feature>
<evidence type="ECO:0000256" key="9">
    <source>
        <dbReference type="SAM" id="Phobius"/>
    </source>
</evidence>
<name>A0AAN9UP49_9PEZI</name>
<dbReference type="GO" id="GO:0016705">
    <property type="term" value="F:oxidoreductase activity, acting on paired donors, with incorporation or reduction of molecular oxygen"/>
    <property type="evidence" value="ECO:0007669"/>
    <property type="project" value="InterPro"/>
</dbReference>
<evidence type="ECO:0000256" key="8">
    <source>
        <dbReference type="SAM" id="MobiDB-lite"/>
    </source>
</evidence>
<evidence type="ECO:0000256" key="7">
    <source>
        <dbReference type="RuleBase" id="RU000461"/>
    </source>
</evidence>
<dbReference type="Pfam" id="PF00067">
    <property type="entry name" value="p450"/>
    <property type="match status" value="1"/>
</dbReference>
<dbReference type="SUPFAM" id="SSF48264">
    <property type="entry name" value="Cytochrome P450"/>
    <property type="match status" value="1"/>
</dbReference>
<dbReference type="AlphaFoldDB" id="A0AAN9UP49"/>
<dbReference type="PANTHER" id="PTHR47582">
    <property type="entry name" value="P450, PUTATIVE (EUROFUNG)-RELATED"/>
    <property type="match status" value="1"/>
</dbReference>
<gene>
    <name evidence="10" type="ORF">SLS62_005816</name>
</gene>
<proteinExistence type="inferred from homology"/>
<comment type="similarity">
    <text evidence="2 7">Belongs to the cytochrome P450 family.</text>
</comment>
<evidence type="ECO:0000256" key="3">
    <source>
        <dbReference type="ARBA" id="ARBA00022723"/>
    </source>
</evidence>
<dbReference type="InterPro" id="IPR017972">
    <property type="entry name" value="Cyt_P450_CS"/>
</dbReference>
<keyword evidence="11" id="KW-1185">Reference proteome</keyword>
<feature type="transmembrane region" description="Helical" evidence="9">
    <location>
        <begin position="16"/>
        <end position="38"/>
    </location>
</feature>
<protein>
    <recommendedName>
        <fullName evidence="12">Cytochrome P450</fullName>
    </recommendedName>
</protein>
<keyword evidence="7" id="KW-0560">Oxidoreductase</keyword>
<evidence type="ECO:0008006" key="12">
    <source>
        <dbReference type="Google" id="ProtNLM"/>
    </source>
</evidence>
<sequence>MSIEEVSRPEGWPPTAATATTVAWMAGILTLYALAWQLSSRQDDPREPPVVAPTLIPIPFVGHLLGMALRGGRYVKDLGLRHRSLPIFTMRVLNQRVYVVTSPALAAAVQRASRALSFTPIIPEVTQPVLGLDDATMAIVRRNLEPPPDDDGEQQQRQQPGYLAEIQDLVYHALGPGPYLSELTLAAARELQSEVVAYAASLPLTLDAAGTAAGTTTTDLLLWVRHLVTVGTARYLYGPANPIALDGSLEEAFWDFDHGLVSLLVNVQPALTARRAYEGRERLAAALGDYLEAGRHLGDHDDGKKNGSGGEGSSSSWIIRQRVELALKHGWTLRAAARSELSFLFAGIVNTTTTTFWILARLYADAALLAAVRDEVEAAITITDDLAPPPPPPRGGRDDKEPPNTNKRRELRIPGLRERCPTLAAVFSECLRLGSDNFSNRKVREDTVLAGRYALKKGAIVQVAGGVIHADRGIWGDDVEAFNPSRFLPLSHGGGGVRKGDGDGGPEQQQQRPKQQQQSRHPAAFRAFGGGKTLCPGRHFAQHEILAFVALVVLAFDMCAPGGGGGAIAVPRKKDTGLPVHILEPTEPVKVVISRRAVGGGDRGVSIEDIDFTID</sequence>
<feature type="compositionally biased region" description="Basic and acidic residues" evidence="8">
    <location>
        <begin position="395"/>
        <end position="412"/>
    </location>
</feature>
<dbReference type="GO" id="GO:0005506">
    <property type="term" value="F:iron ion binding"/>
    <property type="evidence" value="ECO:0007669"/>
    <property type="project" value="InterPro"/>
</dbReference>
<accession>A0AAN9UP49</accession>
<keyword evidence="9" id="KW-1133">Transmembrane helix</keyword>
<keyword evidence="9" id="KW-0812">Transmembrane</keyword>
<dbReference type="EMBL" id="JAKJXP020000040">
    <property type="protein sequence ID" value="KAK7752280.1"/>
    <property type="molecule type" value="Genomic_DNA"/>
</dbReference>
<keyword evidence="3 6" id="KW-0479">Metal-binding</keyword>
<dbReference type="InterPro" id="IPR036396">
    <property type="entry name" value="Cyt_P450_sf"/>
</dbReference>
<feature type="compositionally biased region" description="Low complexity" evidence="8">
    <location>
        <begin position="506"/>
        <end position="518"/>
    </location>
</feature>
<dbReference type="InterPro" id="IPR002403">
    <property type="entry name" value="Cyt_P450_E_grp-IV"/>
</dbReference>
<evidence type="ECO:0000313" key="11">
    <source>
        <dbReference type="Proteomes" id="UP001320420"/>
    </source>
</evidence>
<keyword evidence="4 6" id="KW-0408">Iron</keyword>
<dbReference type="CDD" id="cd11040">
    <property type="entry name" value="CYP7_CYP8-like"/>
    <property type="match status" value="1"/>
</dbReference>
<dbReference type="Proteomes" id="UP001320420">
    <property type="component" value="Unassembled WGS sequence"/>
</dbReference>
<feature type="transmembrane region" description="Helical" evidence="9">
    <location>
        <begin position="50"/>
        <end position="69"/>
    </location>
</feature>
<comment type="cofactor">
    <cofactor evidence="1 6">
        <name>heme</name>
        <dbReference type="ChEBI" id="CHEBI:30413"/>
    </cofactor>
</comment>
<organism evidence="10 11">
    <name type="scientific">Diatrype stigma</name>
    <dbReference type="NCBI Taxonomy" id="117547"/>
    <lineage>
        <taxon>Eukaryota</taxon>
        <taxon>Fungi</taxon>
        <taxon>Dikarya</taxon>
        <taxon>Ascomycota</taxon>
        <taxon>Pezizomycotina</taxon>
        <taxon>Sordariomycetes</taxon>
        <taxon>Xylariomycetidae</taxon>
        <taxon>Xylariales</taxon>
        <taxon>Diatrypaceae</taxon>
        <taxon>Diatrype</taxon>
    </lineage>
</organism>
<evidence type="ECO:0000256" key="5">
    <source>
        <dbReference type="ARBA" id="ARBA00023033"/>
    </source>
</evidence>
<keyword evidence="9" id="KW-0472">Membrane</keyword>
<reference evidence="10 11" key="1">
    <citation type="submission" date="2024-02" db="EMBL/GenBank/DDBJ databases">
        <title>De novo assembly and annotation of 12 fungi associated with fruit tree decline syndrome in Ontario, Canada.</title>
        <authorList>
            <person name="Sulman M."/>
            <person name="Ellouze W."/>
            <person name="Ilyukhin E."/>
        </authorList>
    </citation>
    <scope>NUCLEOTIDE SEQUENCE [LARGE SCALE GENOMIC DNA]</scope>
    <source>
        <strain evidence="10 11">M11/M66-122</strain>
    </source>
</reference>
<evidence type="ECO:0000256" key="4">
    <source>
        <dbReference type="ARBA" id="ARBA00023004"/>
    </source>
</evidence>
<feature type="region of interest" description="Disordered" evidence="8">
    <location>
        <begin position="382"/>
        <end position="412"/>
    </location>
</feature>
<dbReference type="InterPro" id="IPR001128">
    <property type="entry name" value="Cyt_P450"/>
</dbReference>
<dbReference type="InterPro" id="IPR053007">
    <property type="entry name" value="CYP450_monoxygenase_sec-met"/>
</dbReference>